<organism evidence="2 3">
    <name type="scientific">Wolfiporia cocos (strain MD-104)</name>
    <name type="common">Brown rot fungus</name>
    <dbReference type="NCBI Taxonomy" id="742152"/>
    <lineage>
        <taxon>Eukaryota</taxon>
        <taxon>Fungi</taxon>
        <taxon>Dikarya</taxon>
        <taxon>Basidiomycota</taxon>
        <taxon>Agaricomycotina</taxon>
        <taxon>Agaricomycetes</taxon>
        <taxon>Polyporales</taxon>
        <taxon>Phaeolaceae</taxon>
        <taxon>Wolfiporia</taxon>
    </lineage>
</organism>
<evidence type="ECO:0000313" key="3">
    <source>
        <dbReference type="Proteomes" id="UP000218811"/>
    </source>
</evidence>
<protein>
    <submittedName>
        <fullName evidence="2">Uncharacterized protein</fullName>
    </submittedName>
</protein>
<sequence>MSDSADGCEKVCAGPEGSSNMRRTSSVEVDADGFIEGGFAEEEGTKEERFESTVGRACAAAPRESTGTLS</sequence>
<evidence type="ECO:0000256" key="1">
    <source>
        <dbReference type="SAM" id="MobiDB-lite"/>
    </source>
</evidence>
<keyword evidence="3" id="KW-1185">Reference proteome</keyword>
<gene>
    <name evidence="2" type="ORF">WOLCODRAFT_21663</name>
</gene>
<reference evidence="2 3" key="1">
    <citation type="journal article" date="2012" name="Science">
        <title>The Paleozoic origin of enzymatic lignin decomposition reconstructed from 31 fungal genomes.</title>
        <authorList>
            <person name="Floudas D."/>
            <person name="Binder M."/>
            <person name="Riley R."/>
            <person name="Barry K."/>
            <person name="Blanchette R.A."/>
            <person name="Henrissat B."/>
            <person name="Martinez A.T."/>
            <person name="Otillar R."/>
            <person name="Spatafora J.W."/>
            <person name="Yadav J.S."/>
            <person name="Aerts A."/>
            <person name="Benoit I."/>
            <person name="Boyd A."/>
            <person name="Carlson A."/>
            <person name="Copeland A."/>
            <person name="Coutinho P.M."/>
            <person name="de Vries R.P."/>
            <person name="Ferreira P."/>
            <person name="Findley K."/>
            <person name="Foster B."/>
            <person name="Gaskell J."/>
            <person name="Glotzer D."/>
            <person name="Gorecki P."/>
            <person name="Heitman J."/>
            <person name="Hesse C."/>
            <person name="Hori C."/>
            <person name="Igarashi K."/>
            <person name="Jurgens J.A."/>
            <person name="Kallen N."/>
            <person name="Kersten P."/>
            <person name="Kohler A."/>
            <person name="Kuees U."/>
            <person name="Kumar T.K.A."/>
            <person name="Kuo A."/>
            <person name="LaButti K."/>
            <person name="Larrondo L.F."/>
            <person name="Lindquist E."/>
            <person name="Ling A."/>
            <person name="Lombard V."/>
            <person name="Lucas S."/>
            <person name="Lundell T."/>
            <person name="Martin R."/>
            <person name="McLaughlin D.J."/>
            <person name="Morgenstern I."/>
            <person name="Morin E."/>
            <person name="Murat C."/>
            <person name="Nagy L.G."/>
            <person name="Nolan M."/>
            <person name="Ohm R.A."/>
            <person name="Patyshakuliyeva A."/>
            <person name="Rokas A."/>
            <person name="Ruiz-Duenas F.J."/>
            <person name="Sabat G."/>
            <person name="Salamov A."/>
            <person name="Samejima M."/>
            <person name="Schmutz J."/>
            <person name="Slot J.C."/>
            <person name="St John F."/>
            <person name="Stenlid J."/>
            <person name="Sun H."/>
            <person name="Sun S."/>
            <person name="Syed K."/>
            <person name="Tsang A."/>
            <person name="Wiebenga A."/>
            <person name="Young D."/>
            <person name="Pisabarro A."/>
            <person name="Eastwood D.C."/>
            <person name="Martin F."/>
            <person name="Cullen D."/>
            <person name="Grigoriev I.V."/>
            <person name="Hibbett D.S."/>
        </authorList>
    </citation>
    <scope>NUCLEOTIDE SEQUENCE [LARGE SCALE GENOMIC DNA]</scope>
    <source>
        <strain evidence="2 3">MD-104</strain>
    </source>
</reference>
<evidence type="ECO:0000313" key="2">
    <source>
        <dbReference type="EMBL" id="PCH32987.1"/>
    </source>
</evidence>
<feature type="region of interest" description="Disordered" evidence="1">
    <location>
        <begin position="1"/>
        <end position="29"/>
    </location>
</feature>
<feature type="compositionally biased region" description="Polar residues" evidence="1">
    <location>
        <begin position="17"/>
        <end position="27"/>
    </location>
</feature>
<dbReference type="AlphaFoldDB" id="A0A2H3JAL9"/>
<name>A0A2H3JAL9_WOLCO</name>
<proteinExistence type="predicted"/>
<feature type="region of interest" description="Disordered" evidence="1">
    <location>
        <begin position="44"/>
        <end position="70"/>
    </location>
</feature>
<dbReference type="EMBL" id="KB467831">
    <property type="protein sequence ID" value="PCH32987.1"/>
    <property type="molecule type" value="Genomic_DNA"/>
</dbReference>
<accession>A0A2H3JAL9</accession>
<dbReference type="Proteomes" id="UP000218811">
    <property type="component" value="Unassembled WGS sequence"/>
</dbReference>